<protein>
    <submittedName>
        <fullName evidence="1">Uncharacterized protein</fullName>
    </submittedName>
</protein>
<organism evidence="1 2">
    <name type="scientific">Taenia crassiceps</name>
    <dbReference type="NCBI Taxonomy" id="6207"/>
    <lineage>
        <taxon>Eukaryota</taxon>
        <taxon>Metazoa</taxon>
        <taxon>Spiralia</taxon>
        <taxon>Lophotrochozoa</taxon>
        <taxon>Platyhelminthes</taxon>
        <taxon>Cestoda</taxon>
        <taxon>Eucestoda</taxon>
        <taxon>Cyclophyllidea</taxon>
        <taxon>Taeniidae</taxon>
        <taxon>Taenia</taxon>
    </lineage>
</organism>
<keyword evidence="2" id="KW-1185">Reference proteome</keyword>
<sequence length="83" mass="8980">MMKDDVHNGGEFGCHWHDPKAKALAEVQAAKTAGEGKDNVNAALCGDPNAMLEVCCENGFHRADYVHAGLVDFARLRVLTNAR</sequence>
<evidence type="ECO:0000313" key="2">
    <source>
        <dbReference type="Proteomes" id="UP001651158"/>
    </source>
</evidence>
<accession>A0ABR4QMI3</accession>
<evidence type="ECO:0000313" key="1">
    <source>
        <dbReference type="EMBL" id="KAL5110834.1"/>
    </source>
</evidence>
<dbReference type="Proteomes" id="UP001651158">
    <property type="component" value="Unassembled WGS sequence"/>
</dbReference>
<reference evidence="1 2" key="1">
    <citation type="journal article" date="2022" name="Front. Cell. Infect. Microbiol.">
        <title>The Genomes of Two Strains of Taenia crassiceps the Animal Model for the Study of Human Cysticercosis.</title>
        <authorList>
            <person name="Bobes R.J."/>
            <person name="Estrada K."/>
            <person name="Rios-Valencia D.G."/>
            <person name="Calderon-Gallegos A."/>
            <person name="de la Torre P."/>
            <person name="Carrero J.C."/>
            <person name="Sanchez-Flores A."/>
            <person name="Laclette J.P."/>
        </authorList>
    </citation>
    <scope>NUCLEOTIDE SEQUENCE [LARGE SCALE GENOMIC DNA]</scope>
    <source>
        <strain evidence="1">WFUcys</strain>
    </source>
</reference>
<dbReference type="EMBL" id="JAKROA010000002">
    <property type="protein sequence ID" value="KAL5110834.1"/>
    <property type="molecule type" value="Genomic_DNA"/>
</dbReference>
<name>A0ABR4QMI3_9CEST</name>
<proteinExistence type="predicted"/>
<gene>
    <name evidence="1" type="ORF">TcWFU_008705</name>
</gene>
<comment type="caution">
    <text evidence="1">The sequence shown here is derived from an EMBL/GenBank/DDBJ whole genome shotgun (WGS) entry which is preliminary data.</text>
</comment>